<organism evidence="2 3">
    <name type="scientific">Somion occarium</name>
    <dbReference type="NCBI Taxonomy" id="3059160"/>
    <lineage>
        <taxon>Eukaryota</taxon>
        <taxon>Fungi</taxon>
        <taxon>Dikarya</taxon>
        <taxon>Basidiomycota</taxon>
        <taxon>Agaricomycotina</taxon>
        <taxon>Agaricomycetes</taxon>
        <taxon>Polyporales</taxon>
        <taxon>Cerrenaceae</taxon>
        <taxon>Somion</taxon>
    </lineage>
</organism>
<dbReference type="EMBL" id="OZ037949">
    <property type="protein sequence ID" value="CAL1710574.1"/>
    <property type="molecule type" value="Genomic_DNA"/>
</dbReference>
<sequence length="281" mass="30876">MNATSTILYPTPPPTVNNLDAQQRARLVRSTRKLGAMLGATPQLIEVDARPKPIPVSFRSAGQSRPLTPKTKTHRRHGSIFEVFPETCPYSSSSSTNSSALSLTLPEPRSSVDVLPTPKSFSTNPRRSADAPRPLVLRLNAPTPTSDLASPDTATTIKFSHHTDGMLTPTPVTPVVPSAAELRRKKIAKLTRTLGENVPPELVFSKVPPQSYFTPEPLPRKQRSMSVDESTGDDVFARTSRIWVTGTKAWQGAWNRKDIVEVQKQLRNLKARDIVLLYGLA</sequence>
<keyword evidence="3" id="KW-1185">Reference proteome</keyword>
<protein>
    <submittedName>
        <fullName evidence="2">Uncharacterized protein</fullName>
    </submittedName>
</protein>
<dbReference type="Proteomes" id="UP001497453">
    <property type="component" value="Chromosome 6"/>
</dbReference>
<gene>
    <name evidence="2" type="ORF">GFSPODELE1_LOCUS7892</name>
</gene>
<proteinExistence type="predicted"/>
<feature type="compositionally biased region" description="Polar residues" evidence="1">
    <location>
        <begin position="142"/>
        <end position="152"/>
    </location>
</feature>
<feature type="region of interest" description="Disordered" evidence="1">
    <location>
        <begin position="56"/>
        <end position="76"/>
    </location>
</feature>
<evidence type="ECO:0000256" key="1">
    <source>
        <dbReference type="SAM" id="MobiDB-lite"/>
    </source>
</evidence>
<name>A0ABP1DVD1_9APHY</name>
<evidence type="ECO:0000313" key="3">
    <source>
        <dbReference type="Proteomes" id="UP001497453"/>
    </source>
</evidence>
<evidence type="ECO:0000313" key="2">
    <source>
        <dbReference type="EMBL" id="CAL1710574.1"/>
    </source>
</evidence>
<reference evidence="3" key="1">
    <citation type="submission" date="2024-04" db="EMBL/GenBank/DDBJ databases">
        <authorList>
            <person name="Shaw F."/>
            <person name="Minotto A."/>
        </authorList>
    </citation>
    <scope>NUCLEOTIDE SEQUENCE [LARGE SCALE GENOMIC DNA]</scope>
</reference>
<feature type="compositionally biased region" description="Low complexity" evidence="1">
    <location>
        <begin position="91"/>
        <end position="105"/>
    </location>
</feature>
<feature type="region of interest" description="Disordered" evidence="1">
    <location>
        <begin position="88"/>
        <end position="152"/>
    </location>
</feature>
<accession>A0ABP1DVD1</accession>